<organism evidence="2 3">
    <name type="scientific">Flavisolibacter tropicus</name>
    <dbReference type="NCBI Taxonomy" id="1492898"/>
    <lineage>
        <taxon>Bacteria</taxon>
        <taxon>Pseudomonadati</taxon>
        <taxon>Bacteroidota</taxon>
        <taxon>Chitinophagia</taxon>
        <taxon>Chitinophagales</taxon>
        <taxon>Chitinophagaceae</taxon>
        <taxon>Flavisolibacter</taxon>
    </lineage>
</organism>
<reference evidence="3" key="1">
    <citation type="submission" date="2015-01" db="EMBL/GenBank/DDBJ databases">
        <title>Flavisolibacter sp./LCS9/ whole genome sequencing.</title>
        <authorList>
            <person name="Kim M.K."/>
            <person name="Srinivasan S."/>
            <person name="Lee J.-J."/>
        </authorList>
    </citation>
    <scope>NUCLEOTIDE SEQUENCE [LARGE SCALE GENOMIC DNA]</scope>
    <source>
        <strain evidence="3">LCS9</strain>
    </source>
</reference>
<evidence type="ECO:0008006" key="4">
    <source>
        <dbReference type="Google" id="ProtNLM"/>
    </source>
</evidence>
<keyword evidence="1" id="KW-0732">Signal</keyword>
<reference evidence="2 3" key="2">
    <citation type="journal article" date="2016" name="Int. J. Syst. Evol. Microbiol.">
        <title>Flavisolibacter tropicus sp. nov., isolated from tropical soil.</title>
        <authorList>
            <person name="Lee J.J."/>
            <person name="Kang M.S."/>
            <person name="Kim G.S."/>
            <person name="Lee C.S."/>
            <person name="Lim S."/>
            <person name="Lee J."/>
            <person name="Roh S.H."/>
            <person name="Kang H."/>
            <person name="Ha J.M."/>
            <person name="Bae S."/>
            <person name="Jung H.Y."/>
            <person name="Kim M.K."/>
        </authorList>
    </citation>
    <scope>NUCLEOTIDE SEQUENCE [LARGE SCALE GENOMIC DNA]</scope>
    <source>
        <strain evidence="2 3">LCS9</strain>
    </source>
</reference>
<gene>
    <name evidence="2" type="ORF">SY85_16260</name>
</gene>
<evidence type="ECO:0000313" key="2">
    <source>
        <dbReference type="EMBL" id="ANE51810.1"/>
    </source>
</evidence>
<feature type="chain" id="PRO_5008001352" description="Outer membrane protein" evidence="1">
    <location>
        <begin position="20"/>
        <end position="276"/>
    </location>
</feature>
<sequence length="276" mass="31051">MKRILTFLFLATLIHTAFAQDSTQKSKPQFKLSMNYNSGLNYFGRTDSLKSTGLFPMAEFWINSNFYVNAAPIFVNNALQKMDYAGTVATVGYQHLSEKWLTSLNVIKPFYKPTAELVQSALKAQTNLSFTRLNKVANITVGADAKFSDKVDFGATAGLDHIFRIQNDDNSVLIFDPAFYTYAGTQQFSRTYTRKQGGLPLPGRSREEQVTETGTQFNVLAYEVSIPVIFAKNKIMLIASPSYILPQNLITVPNRPDLSERGKNMFYTTLSVKYTF</sequence>
<accession>A0A172TXP7</accession>
<dbReference type="OrthoDB" id="639440at2"/>
<dbReference type="Proteomes" id="UP000077177">
    <property type="component" value="Chromosome"/>
</dbReference>
<dbReference type="EMBL" id="CP011390">
    <property type="protein sequence ID" value="ANE51810.1"/>
    <property type="molecule type" value="Genomic_DNA"/>
</dbReference>
<feature type="signal peptide" evidence="1">
    <location>
        <begin position="1"/>
        <end position="19"/>
    </location>
</feature>
<proteinExistence type="predicted"/>
<name>A0A172TXP7_9BACT</name>
<dbReference type="KEGG" id="fla:SY85_16260"/>
<evidence type="ECO:0000313" key="3">
    <source>
        <dbReference type="Proteomes" id="UP000077177"/>
    </source>
</evidence>
<evidence type="ECO:0000256" key="1">
    <source>
        <dbReference type="SAM" id="SignalP"/>
    </source>
</evidence>
<dbReference type="RefSeq" id="WP_066405943.1">
    <property type="nucleotide sequence ID" value="NZ_CP011390.1"/>
</dbReference>
<protein>
    <recommendedName>
        <fullName evidence="4">Outer membrane protein</fullName>
    </recommendedName>
</protein>
<dbReference type="AlphaFoldDB" id="A0A172TXP7"/>
<keyword evidence="3" id="KW-1185">Reference proteome</keyword>